<dbReference type="RefSeq" id="XP_009226779.1">
    <property type="nucleotide sequence ID" value="XM_009228515.1"/>
</dbReference>
<dbReference type="OrthoDB" id="5135119at2759"/>
<reference evidence="3" key="2">
    <citation type="submission" date="2010-07" db="EMBL/GenBank/DDBJ databases">
        <authorList>
            <consortium name="The Broad Institute Genome Sequencing Platform"/>
            <consortium name="Broad Institute Genome Sequencing Center for Infectious Disease"/>
            <person name="Ma L.-J."/>
            <person name="Dead R."/>
            <person name="Young S."/>
            <person name="Zeng Q."/>
            <person name="Koehrsen M."/>
            <person name="Alvarado L."/>
            <person name="Berlin A."/>
            <person name="Chapman S.B."/>
            <person name="Chen Z."/>
            <person name="Freedman E."/>
            <person name="Gellesch M."/>
            <person name="Goldberg J."/>
            <person name="Griggs A."/>
            <person name="Gujja S."/>
            <person name="Heilman E.R."/>
            <person name="Heiman D."/>
            <person name="Hepburn T."/>
            <person name="Howarth C."/>
            <person name="Jen D."/>
            <person name="Larson L."/>
            <person name="Mehta T."/>
            <person name="Neiman D."/>
            <person name="Pearson M."/>
            <person name="Roberts A."/>
            <person name="Saif S."/>
            <person name="Shea T."/>
            <person name="Shenoy N."/>
            <person name="Sisk P."/>
            <person name="Stolte C."/>
            <person name="Sykes S."/>
            <person name="Walk T."/>
            <person name="White J."/>
            <person name="Yandava C."/>
            <person name="Haas B."/>
            <person name="Nusbaum C."/>
            <person name="Birren B."/>
        </authorList>
    </citation>
    <scope>NUCLEOTIDE SEQUENCE</scope>
    <source>
        <strain evidence="3">R3-111a-1</strain>
    </source>
</reference>
<dbReference type="eggNOG" id="ENOG502QSRP">
    <property type="taxonomic scope" value="Eukaryota"/>
</dbReference>
<evidence type="ECO:0000313" key="5">
    <source>
        <dbReference type="Proteomes" id="UP000006039"/>
    </source>
</evidence>
<organism evidence="3">
    <name type="scientific">Gaeumannomyces tritici (strain R3-111a-1)</name>
    <name type="common">Wheat and barley take-all root rot fungus</name>
    <name type="synonym">Gaeumannomyces graminis var. tritici</name>
    <dbReference type="NCBI Taxonomy" id="644352"/>
    <lineage>
        <taxon>Eukaryota</taxon>
        <taxon>Fungi</taxon>
        <taxon>Dikarya</taxon>
        <taxon>Ascomycota</taxon>
        <taxon>Pezizomycotina</taxon>
        <taxon>Sordariomycetes</taxon>
        <taxon>Sordariomycetidae</taxon>
        <taxon>Magnaporthales</taxon>
        <taxon>Magnaporthaceae</taxon>
        <taxon>Gaeumannomyces</taxon>
    </lineage>
</organism>
<dbReference type="GeneID" id="20351099"/>
<evidence type="ECO:0000256" key="1">
    <source>
        <dbReference type="ARBA" id="ARBA00022801"/>
    </source>
</evidence>
<sequence>MAKPAVRANIRLFTPAVAALAAAAPRPDSGRDVGIASESDPSRTAGTDAATSTVNALDHTAIATSDVAAAAATAKTLSPTSNVKGKVFDPNCQALIKQGIPLTENYGVGTPSQPNYISPASGDIFGLNSDSFVLVNKNVSTIVDLLEDKGISWGDCNEGLPYSDFDGFEYSNPSEGNYVRKHNLLMRFNSVADDVDRVAKVKNFTLFNENLRNKRLPQWGFVTPNLYNNGHDTNISVSCNFTRTFVEPLLKNEYFNSGSGGKGETLVYITWQANGQNPLARNHVAGILLGSAVPEEKRGTNDTAFYNHYSELSQTDDKIRAWDDAIAGDSFQNYYWNQSYDSVFSSATNTSHVYVRPNLGLVHNGRTVLPSVVST</sequence>
<keyword evidence="1" id="KW-0378">Hydrolase</keyword>
<evidence type="ECO:0000256" key="2">
    <source>
        <dbReference type="SAM" id="MobiDB-lite"/>
    </source>
</evidence>
<evidence type="ECO:0000313" key="4">
    <source>
        <dbReference type="EnsemblFungi" id="EJT71382"/>
    </source>
</evidence>
<dbReference type="STRING" id="644352.J3PAW6"/>
<name>J3PAW6_GAET3</name>
<dbReference type="PANTHER" id="PTHR31956:SF8">
    <property type="entry name" value="ACID PHOSPHATASE PHOA (AFU_ORTHOLOGUE AFUA_1G03570)"/>
    <property type="match status" value="1"/>
</dbReference>
<dbReference type="GO" id="GO:0016788">
    <property type="term" value="F:hydrolase activity, acting on ester bonds"/>
    <property type="evidence" value="ECO:0007669"/>
    <property type="project" value="InterPro"/>
</dbReference>
<reference evidence="5" key="1">
    <citation type="submission" date="2010-07" db="EMBL/GenBank/DDBJ databases">
        <title>The genome sequence of Gaeumannomyces graminis var. tritici strain R3-111a-1.</title>
        <authorList>
            <consortium name="The Broad Institute Genome Sequencing Platform"/>
            <person name="Ma L.-J."/>
            <person name="Dead R."/>
            <person name="Young S."/>
            <person name="Zeng Q."/>
            <person name="Koehrsen M."/>
            <person name="Alvarado L."/>
            <person name="Berlin A."/>
            <person name="Chapman S.B."/>
            <person name="Chen Z."/>
            <person name="Freedman E."/>
            <person name="Gellesch M."/>
            <person name="Goldberg J."/>
            <person name="Griggs A."/>
            <person name="Gujja S."/>
            <person name="Heilman E.R."/>
            <person name="Heiman D."/>
            <person name="Hepburn T."/>
            <person name="Howarth C."/>
            <person name="Jen D."/>
            <person name="Larson L."/>
            <person name="Mehta T."/>
            <person name="Neiman D."/>
            <person name="Pearson M."/>
            <person name="Roberts A."/>
            <person name="Saif S."/>
            <person name="Shea T."/>
            <person name="Shenoy N."/>
            <person name="Sisk P."/>
            <person name="Stolte C."/>
            <person name="Sykes S."/>
            <person name="Walk T."/>
            <person name="White J."/>
            <person name="Yandava C."/>
            <person name="Haas B."/>
            <person name="Nusbaum C."/>
            <person name="Birren B."/>
        </authorList>
    </citation>
    <scope>NUCLEOTIDE SEQUENCE [LARGE SCALE GENOMIC DNA]</scope>
    <source>
        <strain evidence="5">R3-111a-1</strain>
    </source>
</reference>
<feature type="compositionally biased region" description="Polar residues" evidence="2">
    <location>
        <begin position="42"/>
        <end position="51"/>
    </location>
</feature>
<dbReference type="InterPro" id="IPR007312">
    <property type="entry name" value="Phosphoesterase"/>
</dbReference>
<evidence type="ECO:0000313" key="3">
    <source>
        <dbReference type="EMBL" id="EJT71382.1"/>
    </source>
</evidence>
<dbReference type="HOGENOM" id="CLU_027977_2_0_1"/>
<gene>
    <name evidence="4" type="primary">20351099</name>
    <name evidence="3" type="ORF">GGTG_10641</name>
</gene>
<dbReference type="Pfam" id="PF04185">
    <property type="entry name" value="Phosphoesterase"/>
    <property type="match status" value="1"/>
</dbReference>
<proteinExistence type="predicted"/>
<dbReference type="VEuPathDB" id="FungiDB:GGTG_10641"/>
<dbReference type="PANTHER" id="PTHR31956">
    <property type="entry name" value="NON-SPECIFIC PHOSPHOLIPASE C4-RELATED"/>
    <property type="match status" value="1"/>
</dbReference>
<reference evidence="4" key="4">
    <citation type="journal article" date="2015" name="G3 (Bethesda)">
        <title>Genome sequences of three phytopathogenic species of the Magnaporthaceae family of fungi.</title>
        <authorList>
            <person name="Okagaki L.H."/>
            <person name="Nunes C.C."/>
            <person name="Sailsbery J."/>
            <person name="Clay B."/>
            <person name="Brown D."/>
            <person name="John T."/>
            <person name="Oh Y."/>
            <person name="Young N."/>
            <person name="Fitzgerald M."/>
            <person name="Haas B.J."/>
            <person name="Zeng Q."/>
            <person name="Young S."/>
            <person name="Adiconis X."/>
            <person name="Fan L."/>
            <person name="Levin J.Z."/>
            <person name="Mitchell T.K."/>
            <person name="Okubara P.A."/>
            <person name="Farman M.L."/>
            <person name="Kohn L.M."/>
            <person name="Birren B."/>
            <person name="Ma L.-J."/>
            <person name="Dean R.A."/>
        </authorList>
    </citation>
    <scope>NUCLEOTIDE SEQUENCE</scope>
    <source>
        <strain evidence="4">R3-111a-1</strain>
    </source>
</reference>
<feature type="region of interest" description="Disordered" evidence="2">
    <location>
        <begin position="23"/>
        <end position="51"/>
    </location>
</feature>
<dbReference type="GO" id="GO:0009395">
    <property type="term" value="P:phospholipid catabolic process"/>
    <property type="evidence" value="ECO:0007669"/>
    <property type="project" value="TreeGrafter"/>
</dbReference>
<dbReference type="AlphaFoldDB" id="J3PAW6"/>
<evidence type="ECO:0008006" key="6">
    <source>
        <dbReference type="Google" id="ProtNLM"/>
    </source>
</evidence>
<dbReference type="EnsemblFungi" id="EJT71382">
    <property type="protein sequence ID" value="EJT71382"/>
    <property type="gene ID" value="GGTG_10641"/>
</dbReference>
<dbReference type="EMBL" id="GL385400">
    <property type="protein sequence ID" value="EJT71382.1"/>
    <property type="molecule type" value="Genomic_DNA"/>
</dbReference>
<reference evidence="4" key="5">
    <citation type="submission" date="2018-04" db="UniProtKB">
        <authorList>
            <consortium name="EnsemblFungi"/>
        </authorList>
    </citation>
    <scope>IDENTIFICATION</scope>
    <source>
        <strain evidence="4">R3-111a-1</strain>
    </source>
</reference>
<reference evidence="3" key="3">
    <citation type="submission" date="2010-09" db="EMBL/GenBank/DDBJ databases">
        <title>Annotation of Gaeumannomyces graminis var. tritici R3-111a-1.</title>
        <authorList>
            <consortium name="The Broad Institute Genome Sequencing Platform"/>
            <person name="Ma L.-J."/>
            <person name="Dead R."/>
            <person name="Young S.K."/>
            <person name="Zeng Q."/>
            <person name="Gargeya S."/>
            <person name="Fitzgerald M."/>
            <person name="Haas B."/>
            <person name="Abouelleil A."/>
            <person name="Alvarado L."/>
            <person name="Arachchi H.M."/>
            <person name="Berlin A."/>
            <person name="Brown A."/>
            <person name="Chapman S.B."/>
            <person name="Chen Z."/>
            <person name="Dunbar C."/>
            <person name="Freedman E."/>
            <person name="Gearin G."/>
            <person name="Gellesch M."/>
            <person name="Goldberg J."/>
            <person name="Griggs A."/>
            <person name="Gujja S."/>
            <person name="Heiman D."/>
            <person name="Howarth C."/>
            <person name="Larson L."/>
            <person name="Lui A."/>
            <person name="MacDonald P.J.P."/>
            <person name="Mehta T."/>
            <person name="Montmayeur A."/>
            <person name="Murphy C."/>
            <person name="Neiman D."/>
            <person name="Pearson M."/>
            <person name="Priest M."/>
            <person name="Roberts A."/>
            <person name="Saif S."/>
            <person name="Shea T."/>
            <person name="Shenoy N."/>
            <person name="Sisk P."/>
            <person name="Stolte C."/>
            <person name="Sykes S."/>
            <person name="Yandava C."/>
            <person name="Wortman J."/>
            <person name="Nusbaum C."/>
            <person name="Birren B."/>
        </authorList>
    </citation>
    <scope>NUCLEOTIDE SEQUENCE</scope>
    <source>
        <strain evidence="3">R3-111a-1</strain>
    </source>
</reference>
<accession>J3PAW6</accession>
<dbReference type="Proteomes" id="UP000006039">
    <property type="component" value="Unassembled WGS sequence"/>
</dbReference>
<protein>
    <recommendedName>
        <fullName evidence="6">Phosphate-repressible acid phosphatase</fullName>
    </recommendedName>
</protein>
<keyword evidence="5" id="KW-1185">Reference proteome</keyword>